<organism evidence="2 3">
    <name type="scientific">Alteromonas profundi</name>
    <dbReference type="NCBI Taxonomy" id="2696062"/>
    <lineage>
        <taxon>Bacteria</taxon>
        <taxon>Pseudomonadati</taxon>
        <taxon>Pseudomonadota</taxon>
        <taxon>Gammaproteobacteria</taxon>
        <taxon>Alteromonadales</taxon>
        <taxon>Alteromonadaceae</taxon>
        <taxon>Alteromonas/Salinimonas group</taxon>
        <taxon>Alteromonas</taxon>
    </lineage>
</organism>
<keyword evidence="1" id="KW-0732">Signal</keyword>
<dbReference type="Proteomes" id="UP000470213">
    <property type="component" value="Unassembled WGS sequence"/>
</dbReference>
<accession>A0A7X5LM69</accession>
<evidence type="ECO:0000256" key="1">
    <source>
        <dbReference type="SAM" id="SignalP"/>
    </source>
</evidence>
<dbReference type="AlphaFoldDB" id="A0A7X5LM69"/>
<keyword evidence="3" id="KW-1185">Reference proteome</keyword>
<feature type="chain" id="PRO_5030894063" evidence="1">
    <location>
        <begin position="23"/>
        <end position="266"/>
    </location>
</feature>
<protein>
    <submittedName>
        <fullName evidence="2">Uncharacterized protein</fullName>
    </submittedName>
</protein>
<proteinExistence type="predicted"/>
<evidence type="ECO:0000313" key="2">
    <source>
        <dbReference type="EMBL" id="NDV91902.1"/>
    </source>
</evidence>
<name>A0A7X5LM69_9ALTE</name>
<feature type="signal peptide" evidence="1">
    <location>
        <begin position="1"/>
        <end position="22"/>
    </location>
</feature>
<reference evidence="2 3" key="1">
    <citation type="submission" date="2020-01" db="EMBL/GenBank/DDBJ databases">
        <authorList>
            <person name="Chen J."/>
            <person name="Zhu S."/>
            <person name="Yang J."/>
        </authorList>
    </citation>
    <scope>NUCLEOTIDE SEQUENCE [LARGE SCALE GENOMIC DNA]</scope>
    <source>
        <strain evidence="2 3">345S023</strain>
    </source>
</reference>
<dbReference type="EMBL" id="JAAAWN010000015">
    <property type="protein sequence ID" value="NDV91902.1"/>
    <property type="molecule type" value="Genomic_DNA"/>
</dbReference>
<evidence type="ECO:0000313" key="3">
    <source>
        <dbReference type="Proteomes" id="UP000470213"/>
    </source>
</evidence>
<comment type="caution">
    <text evidence="2">The sequence shown here is derived from an EMBL/GenBank/DDBJ whole genome shotgun (WGS) entry which is preliminary data.</text>
</comment>
<dbReference type="RefSeq" id="WP_163086042.1">
    <property type="nucleotide sequence ID" value="NZ_JAAAWN010000015.1"/>
</dbReference>
<gene>
    <name evidence="2" type="ORF">GTH32_12015</name>
</gene>
<sequence length="266" mass="30238">MRRFSVLLVTLLSLLGINAANANIDCALNPQALKATYQVATTKGTKRSSPTTLVLWRDGDKVAHQYPQTNITETWHLIRNRHIKTVRYFDAHERAIEYQPNERIHGHVEKDFSYRYQLISDSVLARMVKQPSTGDTPANSCYTEIKMTLEENGQHIALTWLPALRLIKDFQVTGKGMKREWQLTSLAHHSQGNNRDKNIDQGTSQAIDTKAFFAQREAYQTTDYADIGDDHTDPFLTKMVHQGFIEAGASGFYHQDGRAIEGQHTH</sequence>